<dbReference type="InterPro" id="IPR038694">
    <property type="entry name" value="DUF427_sf"/>
</dbReference>
<feature type="domain" description="DUF427" evidence="1">
    <location>
        <begin position="41"/>
        <end position="127"/>
    </location>
</feature>
<dbReference type="Pfam" id="PF04248">
    <property type="entry name" value="NTP_transf_9"/>
    <property type="match status" value="1"/>
</dbReference>
<organism evidence="2">
    <name type="scientific">hydrothermal vent metagenome</name>
    <dbReference type="NCBI Taxonomy" id="652676"/>
    <lineage>
        <taxon>unclassified sequences</taxon>
        <taxon>metagenomes</taxon>
        <taxon>ecological metagenomes</taxon>
    </lineage>
</organism>
<name>A0A3B0W7Q6_9ZZZZ</name>
<dbReference type="InterPro" id="IPR007361">
    <property type="entry name" value="DUF427"/>
</dbReference>
<protein>
    <recommendedName>
        <fullName evidence="1">DUF427 domain-containing protein</fullName>
    </recommendedName>
</protein>
<gene>
    <name evidence="2" type="ORF">MNBD_GAMMA05-2004</name>
</gene>
<dbReference type="PANTHER" id="PTHR34310:SF8">
    <property type="entry name" value="CONSERVED PROTEIN"/>
    <property type="match status" value="1"/>
</dbReference>
<evidence type="ECO:0000313" key="2">
    <source>
        <dbReference type="EMBL" id="VAW51928.1"/>
    </source>
</evidence>
<dbReference type="PANTHER" id="PTHR34310">
    <property type="entry name" value="DUF427 DOMAIN PROTEIN (AFU_ORTHOLOGUE AFUA_3G02220)"/>
    <property type="match status" value="1"/>
</dbReference>
<reference evidence="2" key="1">
    <citation type="submission" date="2018-06" db="EMBL/GenBank/DDBJ databases">
        <authorList>
            <person name="Zhirakovskaya E."/>
        </authorList>
    </citation>
    <scope>NUCLEOTIDE SEQUENCE</scope>
</reference>
<proteinExistence type="predicted"/>
<sequence length="139" mass="16049">MIKLNSLVEHPDIYRGQLLSQEKDSRISINQFRHGISFFQNSTRLFNTRKALLLFEKECLPVLYVPKTDIFERHFLPSANSSYCPFKGDANYWSLSINDEIIVDAVWEYAAPKLNVAAIDGHVAFSNHQSKGLFHIYEI</sequence>
<dbReference type="Gene3D" id="2.170.150.40">
    <property type="entry name" value="Domain of unknown function (DUF427)"/>
    <property type="match status" value="1"/>
</dbReference>
<dbReference type="AlphaFoldDB" id="A0A3B0W7Q6"/>
<evidence type="ECO:0000259" key="1">
    <source>
        <dbReference type="Pfam" id="PF04248"/>
    </source>
</evidence>
<accession>A0A3B0W7Q6</accession>
<dbReference type="EMBL" id="UOFE01000023">
    <property type="protein sequence ID" value="VAW51928.1"/>
    <property type="molecule type" value="Genomic_DNA"/>
</dbReference>